<dbReference type="AlphaFoldDB" id="A0A511JQM2"/>
<evidence type="ECO:0000313" key="2">
    <source>
        <dbReference type="EMBL" id="GEM00331.1"/>
    </source>
</evidence>
<evidence type="ECO:0000313" key="3">
    <source>
        <dbReference type="Proteomes" id="UP000321049"/>
    </source>
</evidence>
<feature type="region of interest" description="Disordered" evidence="1">
    <location>
        <begin position="77"/>
        <end position="99"/>
    </location>
</feature>
<reference evidence="2 3" key="1">
    <citation type="submission" date="2019-07" db="EMBL/GenBank/DDBJ databases">
        <title>Whole genome shotgun sequence of Cellulomonas terrae NBRC 100819.</title>
        <authorList>
            <person name="Hosoyama A."/>
            <person name="Uohara A."/>
            <person name="Ohji S."/>
            <person name="Ichikawa N."/>
        </authorList>
    </citation>
    <scope>NUCLEOTIDE SEQUENCE [LARGE SCALE GENOMIC DNA]</scope>
    <source>
        <strain evidence="2 3">NBRC 100819</strain>
    </source>
</reference>
<gene>
    <name evidence="2" type="ORF">CTE05_38770</name>
</gene>
<dbReference type="EMBL" id="BJWH01000032">
    <property type="protein sequence ID" value="GEM00331.1"/>
    <property type="molecule type" value="Genomic_DNA"/>
</dbReference>
<sequence length="99" mass="8958">MDAAGAWTGERCDGFALLVEPAAPAAGWGAGVGAPCCAATGVGADDGSCCPGTCGAGPDDVGEGVADARASATVCTEGTPGRAAAGEGAGCGEPAATGA</sequence>
<evidence type="ECO:0000256" key="1">
    <source>
        <dbReference type="SAM" id="MobiDB-lite"/>
    </source>
</evidence>
<protein>
    <submittedName>
        <fullName evidence="2">Uncharacterized protein</fullName>
    </submittedName>
</protein>
<keyword evidence="3" id="KW-1185">Reference proteome</keyword>
<accession>A0A511JQM2</accession>
<comment type="caution">
    <text evidence="2">The sequence shown here is derived from an EMBL/GenBank/DDBJ whole genome shotgun (WGS) entry which is preliminary data.</text>
</comment>
<proteinExistence type="predicted"/>
<organism evidence="2 3">
    <name type="scientific">Cellulomonas terrae</name>
    <dbReference type="NCBI Taxonomy" id="311234"/>
    <lineage>
        <taxon>Bacteria</taxon>
        <taxon>Bacillati</taxon>
        <taxon>Actinomycetota</taxon>
        <taxon>Actinomycetes</taxon>
        <taxon>Micrococcales</taxon>
        <taxon>Cellulomonadaceae</taxon>
        <taxon>Cellulomonas</taxon>
    </lineage>
</organism>
<name>A0A511JQM2_9CELL</name>
<dbReference type="Proteomes" id="UP000321049">
    <property type="component" value="Unassembled WGS sequence"/>
</dbReference>